<evidence type="ECO:0000256" key="1">
    <source>
        <dbReference type="ARBA" id="ARBA00004370"/>
    </source>
</evidence>
<evidence type="ECO:0000256" key="11">
    <source>
        <dbReference type="ARBA" id="ARBA00023145"/>
    </source>
</evidence>
<feature type="region of interest" description="Disordered" evidence="15">
    <location>
        <begin position="613"/>
        <end position="719"/>
    </location>
</feature>
<name>A0A175VVP1_9PEZI</name>
<comment type="subcellular location">
    <subcellularLocation>
        <location evidence="1">Membrane</location>
    </subcellularLocation>
</comment>
<feature type="transmembrane region" description="Helical" evidence="16">
    <location>
        <begin position="737"/>
        <end position="760"/>
    </location>
</feature>
<dbReference type="Proteomes" id="UP000078237">
    <property type="component" value="Unassembled WGS sequence"/>
</dbReference>
<keyword evidence="10 16" id="KW-0472">Membrane</keyword>
<dbReference type="GO" id="GO:0007323">
    <property type="term" value="P:peptide pheromone maturation"/>
    <property type="evidence" value="ECO:0007669"/>
    <property type="project" value="EnsemblFungi"/>
</dbReference>
<feature type="compositionally biased region" description="Low complexity" evidence="15">
    <location>
        <begin position="634"/>
        <end position="649"/>
    </location>
</feature>
<feature type="active site" description="Charge relay system" evidence="13 14">
    <location>
        <position position="403"/>
    </location>
</feature>
<keyword evidence="4 16" id="KW-0812">Transmembrane</keyword>
<evidence type="ECO:0000256" key="16">
    <source>
        <dbReference type="SAM" id="Phobius"/>
    </source>
</evidence>
<evidence type="ECO:0000256" key="15">
    <source>
        <dbReference type="SAM" id="MobiDB-lite"/>
    </source>
</evidence>
<dbReference type="Gene3D" id="3.40.50.200">
    <property type="entry name" value="Peptidase S8/S53 domain"/>
    <property type="match status" value="1"/>
</dbReference>
<dbReference type="EMBL" id="LCTW02000259">
    <property type="protein sequence ID" value="KXX75616.1"/>
    <property type="molecule type" value="Genomic_DNA"/>
</dbReference>
<evidence type="ECO:0000256" key="4">
    <source>
        <dbReference type="ARBA" id="ARBA00022692"/>
    </source>
</evidence>
<evidence type="ECO:0000256" key="9">
    <source>
        <dbReference type="ARBA" id="ARBA00022989"/>
    </source>
</evidence>
<dbReference type="InterPro" id="IPR036852">
    <property type="entry name" value="Peptidase_S8/S53_dom_sf"/>
</dbReference>
<keyword evidence="11" id="KW-0865">Zymogen</keyword>
<dbReference type="PANTHER" id="PTHR42884:SF14">
    <property type="entry name" value="NEUROENDOCRINE CONVERTASE 1"/>
    <property type="match status" value="1"/>
</dbReference>
<dbReference type="PROSITE" id="PS51892">
    <property type="entry name" value="SUBTILASE"/>
    <property type="match status" value="1"/>
</dbReference>
<keyword evidence="7 14" id="KW-0720">Serine protease</keyword>
<evidence type="ECO:0000256" key="10">
    <source>
        <dbReference type="ARBA" id="ARBA00023136"/>
    </source>
</evidence>
<dbReference type="InterPro" id="IPR015500">
    <property type="entry name" value="Peptidase_S8_subtilisin-rel"/>
</dbReference>
<proteinExistence type="inferred from homology"/>
<feature type="active site" description="Charge relay system" evidence="13 14">
    <location>
        <position position="231"/>
    </location>
</feature>
<keyword evidence="12" id="KW-0325">Glycoprotein</keyword>
<evidence type="ECO:0000256" key="12">
    <source>
        <dbReference type="ARBA" id="ARBA00023180"/>
    </source>
</evidence>
<dbReference type="SUPFAM" id="SSF49785">
    <property type="entry name" value="Galactose-binding domain-like"/>
    <property type="match status" value="1"/>
</dbReference>
<dbReference type="PANTHER" id="PTHR42884">
    <property type="entry name" value="PROPROTEIN CONVERTASE SUBTILISIN/KEXIN-RELATED"/>
    <property type="match status" value="1"/>
</dbReference>
<dbReference type="PROSITE" id="PS00138">
    <property type="entry name" value="SUBTILASE_SER"/>
    <property type="match status" value="1"/>
</dbReference>
<dbReference type="InterPro" id="IPR008979">
    <property type="entry name" value="Galactose-bd-like_sf"/>
</dbReference>
<dbReference type="AlphaFoldDB" id="A0A175VVP1"/>
<keyword evidence="5 17" id="KW-0732">Signal</keyword>
<dbReference type="InterPro" id="IPR000209">
    <property type="entry name" value="Peptidase_S8/S53_dom"/>
</dbReference>
<accession>A0A175VVP1</accession>
<evidence type="ECO:0000256" key="7">
    <source>
        <dbReference type="ARBA" id="ARBA00022825"/>
    </source>
</evidence>
<keyword evidence="20" id="KW-1185">Reference proteome</keyword>
<dbReference type="STRING" id="100816.A0A175VVP1"/>
<evidence type="ECO:0000256" key="17">
    <source>
        <dbReference type="SAM" id="SignalP"/>
    </source>
</evidence>
<evidence type="ECO:0000256" key="5">
    <source>
        <dbReference type="ARBA" id="ARBA00022729"/>
    </source>
</evidence>
<dbReference type="Pfam" id="PF01483">
    <property type="entry name" value="P_proprotein"/>
    <property type="match status" value="1"/>
</dbReference>
<dbReference type="VEuPathDB" id="FungiDB:MMYC01_207747"/>
<dbReference type="GO" id="GO:0000139">
    <property type="term" value="C:Golgi membrane"/>
    <property type="evidence" value="ECO:0007669"/>
    <property type="project" value="TreeGrafter"/>
</dbReference>
<feature type="compositionally biased region" description="Low complexity" evidence="15">
    <location>
        <begin position="702"/>
        <end position="719"/>
    </location>
</feature>
<dbReference type="OrthoDB" id="300641at2759"/>
<evidence type="ECO:0000313" key="19">
    <source>
        <dbReference type="EMBL" id="KXX75616.1"/>
    </source>
</evidence>
<evidence type="ECO:0000256" key="14">
    <source>
        <dbReference type="PROSITE-ProRule" id="PRU01240"/>
    </source>
</evidence>
<feature type="region of interest" description="Disordered" evidence="15">
    <location>
        <begin position="789"/>
        <end position="916"/>
    </location>
</feature>
<evidence type="ECO:0000259" key="18">
    <source>
        <dbReference type="PROSITE" id="PS51829"/>
    </source>
</evidence>
<dbReference type="InterPro" id="IPR034182">
    <property type="entry name" value="Kexin/furin"/>
</dbReference>
<sequence>MKISLAATLLGLATLATASGILPRNWDANDYYVLHLDAETSPHEVARSLGLSHEGPLGELKDHHVFVAKRAEHDVVKRQLKERRRRRSLGERHALDGVLFSEKQRPRKPWEKRIIPVREGPMPWRRGLRADKLEQADAVMKQRKVAQQLQIRDPIFEEQWHLVNTVEVGHDVNVTGVWLQGITGKNATVAIVDDGLDMYSDDLKANYYAAGSYDFNDNTDEPKPRLQDDRHGTRCAGEVSAVRNDVCGVGVAYDSKIAGLRILSKLISDAEEAVAMNYDYQHNQIYSCSWGPPDDGRSMDAPGILIRRAMLNAVQNGRGGLGSIYVFASGNGAQNEDNCNFDGYTNSIYSITVGAIDRKGGHPYYSEKCSAGLVVTYSSGSGDAIHTTDVGQNACSRSHGGTSAAAPLAAGIFALVLQVRPDLSWRDMQYLAMDTAVPVNLDTGEWQDTAIGKKYSHTFAYGKLDSYAIVEAAKTWKKVKPQAWFYSPWIHVNQPIPQGDKGITVGFEVTEDMLKEANLERVEHITVTMNVEHGRRGDLSVDLISPENVVSYLSATRKYDDSTEGYDDWTFMSVVHWGEKGIGTWTIIVKDTNVNQFDGTFVDWHLKLWGESRDPSKAKPLPWPTEEDDDDHAAIPTTTLPASTTTVAVNPAGGDDSQATDSPVPSDQPNRPVNSKPTDGSSSSSSSSSADQDHPDDQQIQESPEPSDSSDSSSSTSTSNWLPSFLPTFGVSAATQAWIYGSIVLIILFCSGLGIYLFLARRRRLRNNPRNNYEFELLDEDEAEGLAGAGTGGGAGVGEKGVTHGGGGAAGAGGRRRTRGGELYDAFAGGSDEDDSDDDFGGRDVVAVYRDQPSGSGSRSGSDDGSPIRLSEKLPGRQDSSSDDDEHHVVGEDEDDDDDEEEDGNTQEARPLQGGR</sequence>
<dbReference type="GO" id="GO:0016485">
    <property type="term" value="P:protein processing"/>
    <property type="evidence" value="ECO:0007669"/>
    <property type="project" value="EnsemblFungi"/>
</dbReference>
<feature type="compositionally biased region" description="Acidic residues" evidence="15">
    <location>
        <begin position="892"/>
        <end position="905"/>
    </location>
</feature>
<feature type="compositionally biased region" description="Gly residues" evidence="15">
    <location>
        <begin position="789"/>
        <end position="813"/>
    </location>
</feature>
<evidence type="ECO:0000256" key="8">
    <source>
        <dbReference type="ARBA" id="ARBA00022837"/>
    </source>
</evidence>
<dbReference type="InterPro" id="IPR023828">
    <property type="entry name" value="Peptidase_S8_Ser-AS"/>
</dbReference>
<evidence type="ECO:0000256" key="13">
    <source>
        <dbReference type="PIRSR" id="PIRSR615500-1"/>
    </source>
</evidence>
<dbReference type="GO" id="GO:0005802">
    <property type="term" value="C:trans-Golgi network"/>
    <property type="evidence" value="ECO:0007669"/>
    <property type="project" value="EnsemblFungi"/>
</dbReference>
<dbReference type="Pfam" id="PF00082">
    <property type="entry name" value="Peptidase_S8"/>
    <property type="match status" value="1"/>
</dbReference>
<reference evidence="19 20" key="1">
    <citation type="journal article" date="2016" name="Genome Announc.">
        <title>Genome Sequence of Madurella mycetomatis mm55, Isolated from a Human Mycetoma Case in Sudan.</title>
        <authorList>
            <person name="Smit S."/>
            <person name="Derks M.F."/>
            <person name="Bervoets S."/>
            <person name="Fahal A."/>
            <person name="van Leeuwen W."/>
            <person name="van Belkum A."/>
            <person name="van de Sande W.W."/>
        </authorList>
    </citation>
    <scope>NUCLEOTIDE SEQUENCE [LARGE SCALE GENOMIC DNA]</scope>
    <source>
        <strain evidence="20">mm55</strain>
    </source>
</reference>
<organism evidence="19 20">
    <name type="scientific">Madurella mycetomatis</name>
    <dbReference type="NCBI Taxonomy" id="100816"/>
    <lineage>
        <taxon>Eukaryota</taxon>
        <taxon>Fungi</taxon>
        <taxon>Dikarya</taxon>
        <taxon>Ascomycota</taxon>
        <taxon>Pezizomycotina</taxon>
        <taxon>Sordariomycetes</taxon>
        <taxon>Sordariomycetidae</taxon>
        <taxon>Sordariales</taxon>
        <taxon>Sordariales incertae sedis</taxon>
        <taxon>Madurella</taxon>
    </lineage>
</organism>
<dbReference type="Gene3D" id="2.60.120.260">
    <property type="entry name" value="Galactose-binding domain-like"/>
    <property type="match status" value="1"/>
</dbReference>
<feature type="compositionally biased region" description="Polar residues" evidence="15">
    <location>
        <begin position="657"/>
        <end position="680"/>
    </location>
</feature>
<comment type="similarity">
    <text evidence="2">Belongs to the peptidase S8 family. Furin subfamily.</text>
</comment>
<feature type="active site" description="Charge relay system" evidence="13 14">
    <location>
        <position position="193"/>
    </location>
</feature>
<gene>
    <name evidence="19" type="ORF">MMYC01_207747</name>
</gene>
<evidence type="ECO:0000256" key="3">
    <source>
        <dbReference type="ARBA" id="ARBA00022670"/>
    </source>
</evidence>
<dbReference type="GO" id="GO:0004252">
    <property type="term" value="F:serine-type endopeptidase activity"/>
    <property type="evidence" value="ECO:0007669"/>
    <property type="project" value="UniProtKB-UniRule"/>
</dbReference>
<feature type="chain" id="PRO_5008043349" evidence="17">
    <location>
        <begin position="19"/>
        <end position="916"/>
    </location>
</feature>
<dbReference type="CDD" id="cd04059">
    <property type="entry name" value="Peptidases_S8_Protein_convertases_Kexins_Furin-like"/>
    <property type="match status" value="1"/>
</dbReference>
<dbReference type="InterPro" id="IPR022398">
    <property type="entry name" value="Peptidase_S8_His-AS"/>
</dbReference>
<protein>
    <submittedName>
        <fullName evidence="19">Kexin</fullName>
    </submittedName>
</protein>
<dbReference type="SUPFAM" id="SSF52743">
    <property type="entry name" value="Subtilisin-like"/>
    <property type="match status" value="1"/>
</dbReference>
<dbReference type="FunFam" id="2.60.120.260:FF:000026">
    <property type="entry name" value="proprotein convertase subtilisin/kexin type 7"/>
    <property type="match status" value="1"/>
</dbReference>
<keyword evidence="8" id="KW-0106">Calcium</keyword>
<feature type="domain" description="P/Homo B" evidence="18">
    <location>
        <begin position="479"/>
        <end position="614"/>
    </location>
</feature>
<dbReference type="PRINTS" id="PR00723">
    <property type="entry name" value="SUBTILISIN"/>
</dbReference>
<feature type="signal peptide" evidence="17">
    <location>
        <begin position="1"/>
        <end position="18"/>
    </location>
</feature>
<keyword evidence="9 16" id="KW-1133">Transmembrane helix</keyword>
<evidence type="ECO:0000256" key="6">
    <source>
        <dbReference type="ARBA" id="ARBA00022801"/>
    </source>
</evidence>
<comment type="caution">
    <text evidence="19">The sequence shown here is derived from an EMBL/GenBank/DDBJ whole genome shotgun (WGS) entry which is preliminary data.</text>
</comment>
<dbReference type="PROSITE" id="PS00137">
    <property type="entry name" value="SUBTILASE_HIS"/>
    <property type="match status" value="1"/>
</dbReference>
<dbReference type="FunFam" id="3.40.50.200:FF:000005">
    <property type="entry name" value="Proprotein convertase subtilisin/kexin type 7"/>
    <property type="match status" value="1"/>
</dbReference>
<feature type="compositionally biased region" description="Low complexity" evidence="15">
    <location>
        <begin position="854"/>
        <end position="865"/>
    </location>
</feature>
<keyword evidence="3 14" id="KW-0645">Protease</keyword>
<evidence type="ECO:0000313" key="20">
    <source>
        <dbReference type="Proteomes" id="UP000078237"/>
    </source>
</evidence>
<dbReference type="InterPro" id="IPR002884">
    <property type="entry name" value="P_dom"/>
</dbReference>
<keyword evidence="6 14" id="KW-0378">Hydrolase</keyword>
<dbReference type="PROSITE" id="PS51829">
    <property type="entry name" value="P_HOMO_B"/>
    <property type="match status" value="1"/>
</dbReference>
<evidence type="ECO:0000256" key="2">
    <source>
        <dbReference type="ARBA" id="ARBA00005325"/>
    </source>
</evidence>